<dbReference type="EMBL" id="PFCN01000017">
    <property type="protein sequence ID" value="PIR70460.1"/>
    <property type="molecule type" value="Genomic_DNA"/>
</dbReference>
<comment type="caution">
    <text evidence="1">The sequence shown here is derived from an EMBL/GenBank/DDBJ whole genome shotgun (WGS) entry which is preliminary data.</text>
</comment>
<dbReference type="InterPro" id="IPR026350">
    <property type="entry name" value="GxxExxY"/>
</dbReference>
<accession>A0A2H0TFY2</accession>
<proteinExistence type="predicted"/>
<reference evidence="2" key="1">
    <citation type="submission" date="2017-09" db="EMBL/GenBank/DDBJ databases">
        <title>Depth-based differentiation of microbial function through sediment-hosted aquifers and enrichment of novel symbionts in the deep terrestrial subsurface.</title>
        <authorList>
            <person name="Probst A.J."/>
            <person name="Ladd B."/>
            <person name="Jarett J.K."/>
            <person name="Geller-Mcgrath D.E."/>
            <person name="Sieber C.M.K."/>
            <person name="Emerson J.B."/>
            <person name="Anantharaman K."/>
            <person name="Thomas B.C."/>
            <person name="Malmstrom R."/>
            <person name="Stieglmeier M."/>
            <person name="Klingl A."/>
            <person name="Woyke T."/>
            <person name="Ryan C.M."/>
            <person name="Banfield J.F."/>
        </authorList>
    </citation>
    <scope>NUCLEOTIDE SEQUENCE [LARGE SCALE GENOMIC DNA]</scope>
</reference>
<dbReference type="AlphaFoldDB" id="A0A2H0TFY2"/>
<dbReference type="Proteomes" id="UP000229383">
    <property type="component" value="Unassembled WGS sequence"/>
</dbReference>
<dbReference type="Pfam" id="PF13366">
    <property type="entry name" value="PDDEXK_3"/>
    <property type="match status" value="1"/>
</dbReference>
<evidence type="ECO:0000313" key="1">
    <source>
        <dbReference type="EMBL" id="PIR70460.1"/>
    </source>
</evidence>
<name>A0A2H0TFY2_9BACT</name>
<sequence>MIQIYECLRMISMVTNNTNKTKLFYPELSYTLVGICFFVHNELGRFARERQYGDSIEKKLKESKILYKRECAIGDSNNVADFIIEDKIAIELKAKRILIKEDYIQIQRYLQESKLRLGLLINFRDKYIKPTRIVRIDSKNKNNY</sequence>
<dbReference type="NCBIfam" id="TIGR04256">
    <property type="entry name" value="GxxExxY"/>
    <property type="match status" value="1"/>
</dbReference>
<organism evidence="1 2">
    <name type="scientific">Candidatus Niyogibacteria bacterium CG10_big_fil_rev_8_21_14_0_10_42_19</name>
    <dbReference type="NCBI Taxonomy" id="1974725"/>
    <lineage>
        <taxon>Bacteria</taxon>
        <taxon>Candidatus Niyogiibacteriota</taxon>
    </lineage>
</organism>
<gene>
    <name evidence="1" type="ORF">COU46_01465</name>
</gene>
<protein>
    <submittedName>
        <fullName evidence="1">GxxExxY protein</fullName>
    </submittedName>
</protein>
<evidence type="ECO:0000313" key="2">
    <source>
        <dbReference type="Proteomes" id="UP000229383"/>
    </source>
</evidence>